<dbReference type="GO" id="GO:0010285">
    <property type="term" value="F:L,L-diaminopimelate aminotransferase activity"/>
    <property type="evidence" value="ECO:0007669"/>
    <property type="project" value="UniProtKB-UniRule"/>
</dbReference>
<comment type="subunit">
    <text evidence="9">Homodimer.</text>
</comment>
<dbReference type="EMBL" id="CP051167">
    <property type="protein sequence ID" value="QIZ72568.1"/>
    <property type="molecule type" value="Genomic_DNA"/>
</dbReference>
<keyword evidence="7 9" id="KW-0663">Pyridoxal phosphate</keyword>
<comment type="catalytic activity">
    <reaction evidence="8 9">
        <text>(2S,6S)-2,6-diaminopimelate + 2-oxoglutarate = (S)-2,3,4,5-tetrahydrodipicolinate + L-glutamate + H2O + H(+)</text>
        <dbReference type="Rhea" id="RHEA:23988"/>
        <dbReference type="ChEBI" id="CHEBI:15377"/>
        <dbReference type="ChEBI" id="CHEBI:15378"/>
        <dbReference type="ChEBI" id="CHEBI:16810"/>
        <dbReference type="ChEBI" id="CHEBI:16845"/>
        <dbReference type="ChEBI" id="CHEBI:29985"/>
        <dbReference type="ChEBI" id="CHEBI:57609"/>
        <dbReference type="EC" id="2.6.1.83"/>
    </reaction>
</comment>
<evidence type="ECO:0000256" key="3">
    <source>
        <dbReference type="ARBA" id="ARBA00013138"/>
    </source>
</evidence>
<dbReference type="InterPro" id="IPR015422">
    <property type="entry name" value="PyrdxlP-dep_Trfase_small"/>
</dbReference>
<dbReference type="InterPro" id="IPR004839">
    <property type="entry name" value="Aminotransferase_I/II_large"/>
</dbReference>
<dbReference type="Pfam" id="PF00155">
    <property type="entry name" value="Aminotran_1_2"/>
    <property type="match status" value="1"/>
</dbReference>
<comment type="cofactor">
    <cofactor evidence="1 9 10">
        <name>pyridoxal 5'-phosphate</name>
        <dbReference type="ChEBI" id="CHEBI:597326"/>
    </cofactor>
</comment>
<dbReference type="EC" id="2.6.1.83" evidence="3 9"/>
<evidence type="ECO:0000256" key="6">
    <source>
        <dbReference type="ARBA" id="ARBA00022679"/>
    </source>
</evidence>
<dbReference type="Gene3D" id="3.90.1150.10">
    <property type="entry name" value="Aspartate Aminotransferase, domain 1"/>
    <property type="match status" value="1"/>
</dbReference>
<evidence type="ECO:0000313" key="12">
    <source>
        <dbReference type="EMBL" id="QIZ72568.1"/>
    </source>
</evidence>
<dbReference type="CDD" id="cd00609">
    <property type="entry name" value="AAT_like"/>
    <property type="match status" value="1"/>
</dbReference>
<comment type="pathway">
    <text evidence="2 9">Amino-acid biosynthesis; L-lysine biosynthesis via DAP pathway; LL-2,6-diaminopimelate from (S)-tetrahydrodipicolinate (aminotransferase route): step 1/1.</text>
</comment>
<dbReference type="AlphaFoldDB" id="A0A6H1U118"/>
<dbReference type="SUPFAM" id="SSF53383">
    <property type="entry name" value="PLP-dependent transferases"/>
    <property type="match status" value="1"/>
</dbReference>
<evidence type="ECO:0000256" key="7">
    <source>
        <dbReference type="ARBA" id="ARBA00022898"/>
    </source>
</evidence>
<dbReference type="NCBIfam" id="NF006756">
    <property type="entry name" value="PRK09276.1"/>
    <property type="match status" value="1"/>
</dbReference>
<feature type="modified residue" description="N6-(pyridoxal phosphate)lysine" evidence="9">
    <location>
        <position position="239"/>
    </location>
</feature>
<keyword evidence="13" id="KW-1185">Reference proteome</keyword>
<organism evidence="12 13">
    <name type="scientific">Oxynema aestuarii AP17</name>
    <dbReference type="NCBI Taxonomy" id="2064643"/>
    <lineage>
        <taxon>Bacteria</taxon>
        <taxon>Bacillati</taxon>
        <taxon>Cyanobacteriota</taxon>
        <taxon>Cyanophyceae</taxon>
        <taxon>Oscillatoriophycideae</taxon>
        <taxon>Oscillatoriales</taxon>
        <taxon>Oscillatoriaceae</taxon>
        <taxon>Oxynema</taxon>
        <taxon>Oxynema aestuarii</taxon>
    </lineage>
</organism>
<feature type="binding site" evidence="9">
    <location>
        <position position="365"/>
    </location>
    <ligand>
        <name>substrate</name>
    </ligand>
</feature>
<keyword evidence="5 9" id="KW-0032">Aminotransferase</keyword>
<keyword evidence="6 9" id="KW-0808">Transferase</keyword>
<dbReference type="HAMAP" id="MF_01642">
    <property type="entry name" value="DapL_aminotrans_1"/>
    <property type="match status" value="1"/>
</dbReference>
<proteinExistence type="inferred from homology"/>
<dbReference type="Proteomes" id="UP000500857">
    <property type="component" value="Chromosome"/>
</dbReference>
<comment type="caution">
    <text evidence="9">Lacks conserved residue(s) required for the propagation of feature annotation.</text>
</comment>
<reference evidence="12 13" key="1">
    <citation type="submission" date="2020-04" db="EMBL/GenBank/DDBJ databases">
        <authorList>
            <person name="Basu S."/>
            <person name="Maruthanayagam V."/>
            <person name="Chakraborty S."/>
            <person name="Pramanik A."/>
            <person name="Mukherjee J."/>
            <person name="Brink B."/>
        </authorList>
    </citation>
    <scope>NUCLEOTIDE SEQUENCE [LARGE SCALE GENOMIC DNA]</scope>
    <source>
        <strain evidence="12 13">AP17</strain>
    </source>
</reference>
<comment type="function">
    <text evidence="9">Involved in the synthesis of meso-diaminopimelate (m-DAP or DL-DAP), required for both lysine and peptidoglycan biosynthesis. Catalyzes the direct conversion of tetrahydrodipicolinate to LL-diaminopimelate.</text>
</comment>
<comment type="similarity">
    <text evidence="9">Belongs to the class-I pyridoxal-phosphate-dependent aminotransferase family. LL-diaminopimelate aminotransferase subfamily.</text>
</comment>
<dbReference type="UniPathway" id="UPA00034">
    <property type="reaction ID" value="UER00466"/>
</dbReference>
<accession>A0A6H1U118</accession>
<dbReference type="PANTHER" id="PTHR42832:SF3">
    <property type="entry name" value="L-GLUTAMINE--4-(METHYLSULFANYL)-2-OXOBUTANOATE AMINOTRANSFERASE"/>
    <property type="match status" value="1"/>
</dbReference>
<dbReference type="Gene3D" id="3.40.640.10">
    <property type="entry name" value="Type I PLP-dependent aspartate aminotransferase-like (Major domain)"/>
    <property type="match status" value="1"/>
</dbReference>
<dbReference type="InterPro" id="IPR019942">
    <property type="entry name" value="DapL/ALD1"/>
</dbReference>
<protein>
    <recommendedName>
        <fullName evidence="4 9">LL-diaminopimelate aminotransferase</fullName>
        <shortName evidence="9">DAP-AT</shortName>
        <shortName evidence="9">DAP-aminotransferase</shortName>
        <shortName evidence="9">LL-DAP-aminotransferase</shortName>
        <ecNumber evidence="3 9">2.6.1.83</ecNumber>
    </recommendedName>
</protein>
<evidence type="ECO:0000256" key="5">
    <source>
        <dbReference type="ARBA" id="ARBA00022576"/>
    </source>
</evidence>
<dbReference type="InterPro" id="IPR015421">
    <property type="entry name" value="PyrdxlP-dep_Trfase_major"/>
</dbReference>
<feature type="binding site" evidence="9">
    <location>
        <position position="208"/>
    </location>
    <ligand>
        <name>pyridoxal 5'-phosphate</name>
        <dbReference type="ChEBI" id="CHEBI:597326"/>
    </ligand>
</feature>
<dbReference type="PANTHER" id="PTHR42832">
    <property type="entry name" value="AMINO ACID AMINOTRANSFERASE"/>
    <property type="match status" value="1"/>
</dbReference>
<feature type="domain" description="Aminotransferase class I/classII large" evidence="11">
    <location>
        <begin position="31"/>
        <end position="381"/>
    </location>
</feature>
<dbReference type="InterPro" id="IPR004838">
    <property type="entry name" value="NHTrfase_class1_PyrdxlP-BS"/>
</dbReference>
<sequence length="397" mass="43331">MQFAKRLERIPPYLFVEIDRKRAQLLARGVDIINLGVGDPDKPTPTAIREAMHEAIEDPATHNYPPYQGIREFREAAIAWMERRFGVGGLDPDREAIASIGSKEAIHNTFLAFVDPGDCTLIPDPGYPVYRTATLFAGGEPYAMPLKAENGFLPDLTAIPETVARRAKLLWVNYPNNPTGAVAPLAFFEKLVAFCRDYEILLCHDHAYSEVGYDGYRAPSVLQVPGAKEVAIEFHSLSKSYNMTGWRIGFVVGAAIGIKGLSQVKSNVDSGAFKAIQRAAIAAFSTPEAEVQAVMSVYQQRRDFIVAGLQELGWPLAAPQATLYVWAAVPPGYTSSEFANLLLDRCGIVVPPGNGYGAAGEGFFRIALTVSQERMAAALDRMKAAGIRYERSLKSSG</sequence>
<dbReference type="PROSITE" id="PS00105">
    <property type="entry name" value="AA_TRANSFER_CLASS_1"/>
    <property type="match status" value="1"/>
</dbReference>
<feature type="binding site" evidence="9">
    <location>
        <position position="247"/>
    </location>
    <ligand>
        <name>pyridoxal 5'-phosphate</name>
        <dbReference type="ChEBI" id="CHEBI:597326"/>
    </ligand>
</feature>
<evidence type="ECO:0000256" key="2">
    <source>
        <dbReference type="ARBA" id="ARBA00004982"/>
    </source>
</evidence>
<dbReference type="InterPro" id="IPR050881">
    <property type="entry name" value="LL-DAP_aminotransferase"/>
</dbReference>
<feature type="binding site" evidence="9">
    <location>
        <position position="127"/>
    </location>
    <ligand>
        <name>substrate</name>
    </ligand>
</feature>
<feature type="binding site" evidence="9">
    <location>
        <position position="177"/>
    </location>
    <ligand>
        <name>substrate</name>
    </ligand>
</feature>
<dbReference type="KEGG" id="oxy:HCG48_19855"/>
<evidence type="ECO:0000256" key="9">
    <source>
        <dbReference type="HAMAP-Rule" id="MF_01642"/>
    </source>
</evidence>
<feature type="binding site" evidence="9">
    <location>
        <position position="13"/>
    </location>
    <ligand>
        <name>substrate</name>
    </ligand>
</feature>
<evidence type="ECO:0000256" key="8">
    <source>
        <dbReference type="ARBA" id="ARBA00051934"/>
    </source>
</evidence>
<feature type="binding site" evidence="9">
    <location>
        <position position="38"/>
    </location>
    <ligand>
        <name>substrate</name>
    </ligand>
</feature>
<feature type="binding site" evidence="9">
    <location>
        <position position="127"/>
    </location>
    <ligand>
        <name>pyridoxal 5'-phosphate</name>
        <dbReference type="ChEBI" id="CHEBI:597326"/>
    </ligand>
</feature>
<evidence type="ECO:0000256" key="4">
    <source>
        <dbReference type="ARBA" id="ARBA00018052"/>
    </source>
</evidence>
<name>A0A6H1U118_9CYAN</name>
<dbReference type="GO" id="GO:0033362">
    <property type="term" value="P:lysine biosynthetic process via diaminopimelate, diaminopimelate-aminotransferase pathway"/>
    <property type="evidence" value="ECO:0007669"/>
    <property type="project" value="UniProtKB-UniRule"/>
</dbReference>
<dbReference type="GO" id="GO:0030170">
    <property type="term" value="F:pyridoxal phosphate binding"/>
    <property type="evidence" value="ECO:0007669"/>
    <property type="project" value="UniProtKB-UniRule"/>
</dbReference>
<evidence type="ECO:0000259" key="11">
    <source>
        <dbReference type="Pfam" id="PF00155"/>
    </source>
</evidence>
<dbReference type="InterPro" id="IPR015424">
    <property type="entry name" value="PyrdxlP-dep_Trfase"/>
</dbReference>
<evidence type="ECO:0000256" key="1">
    <source>
        <dbReference type="ARBA" id="ARBA00001933"/>
    </source>
</evidence>
<feature type="binding site" evidence="9">
    <location>
        <begin position="236"/>
        <end position="238"/>
    </location>
    <ligand>
        <name>pyridoxal 5'-phosphate</name>
        <dbReference type="ChEBI" id="CHEBI:597326"/>
    </ligand>
</feature>
<dbReference type="RefSeq" id="WP_168570716.1">
    <property type="nucleotide sequence ID" value="NZ_CP051167.1"/>
</dbReference>
<evidence type="ECO:0000256" key="10">
    <source>
        <dbReference type="RuleBase" id="RU000481"/>
    </source>
</evidence>
<gene>
    <name evidence="9" type="primary">dapL</name>
    <name evidence="12" type="ORF">HCG48_19855</name>
</gene>
<evidence type="ECO:0000313" key="13">
    <source>
        <dbReference type="Proteomes" id="UP000500857"/>
    </source>
</evidence>
<feature type="binding site" evidence="9">
    <location>
        <position position="177"/>
    </location>
    <ligand>
        <name>pyridoxal 5'-phosphate</name>
        <dbReference type="ChEBI" id="CHEBI:597326"/>
    </ligand>
</feature>
<feature type="binding site" evidence="9">
    <location>
        <position position="67"/>
    </location>
    <ligand>
        <name>pyridoxal 5'-phosphate</name>
        <dbReference type="ChEBI" id="CHEBI:597326"/>
    </ligand>
</feature>